<keyword evidence="6" id="KW-1185">Reference proteome</keyword>
<evidence type="ECO:0000256" key="2">
    <source>
        <dbReference type="SAM" id="SignalP"/>
    </source>
</evidence>
<keyword evidence="2" id="KW-0732">Signal</keyword>
<organism evidence="5 7">
    <name type="scientific">Puccinia coronata f. sp. avenae</name>
    <dbReference type="NCBI Taxonomy" id="200324"/>
    <lineage>
        <taxon>Eukaryota</taxon>
        <taxon>Fungi</taxon>
        <taxon>Dikarya</taxon>
        <taxon>Basidiomycota</taxon>
        <taxon>Pucciniomycotina</taxon>
        <taxon>Pucciniomycetes</taxon>
        <taxon>Pucciniales</taxon>
        <taxon>Pucciniaceae</taxon>
        <taxon>Puccinia</taxon>
    </lineage>
</organism>
<dbReference type="STRING" id="200324.A0A2N5V1R2"/>
<protein>
    <submittedName>
        <fullName evidence="5">Uncharacterized protein</fullName>
    </submittedName>
</protein>
<name>A0A2N5V1R2_9BASI</name>
<gene>
    <name evidence="4" type="ORF">PCANC_19069</name>
    <name evidence="3" type="ORF">PCANC_19271</name>
    <name evidence="5" type="ORF">PCASD_06473</name>
</gene>
<feature type="compositionally biased region" description="Basic and acidic residues" evidence="1">
    <location>
        <begin position="67"/>
        <end position="76"/>
    </location>
</feature>
<dbReference type="Proteomes" id="UP000235388">
    <property type="component" value="Unassembled WGS sequence"/>
</dbReference>
<evidence type="ECO:0000313" key="7">
    <source>
        <dbReference type="Proteomes" id="UP000235392"/>
    </source>
</evidence>
<sequence>MHSTSLLIAIVGLCSYLPLAMGASSTNAVGMSATNSTPASTTGKVNSTSVKSDTQDSSNTGATLKDSSNEASKETEATPDVSGGAGGASPKTVPGVMTDGKCMCPAPAGPTDKDEKAPPADDGSSTPTKSDPSKTPGTTPTTSPPEDKNTTSTATTMSEHAAFFTGLVSVAVASLVV</sequence>
<feature type="compositionally biased region" description="Low complexity" evidence="1">
    <location>
        <begin position="122"/>
        <end position="141"/>
    </location>
</feature>
<dbReference type="Proteomes" id="UP000235392">
    <property type="component" value="Unassembled WGS sequence"/>
</dbReference>
<comment type="caution">
    <text evidence="5">The sequence shown here is derived from an EMBL/GenBank/DDBJ whole genome shotgun (WGS) entry which is preliminary data.</text>
</comment>
<evidence type="ECO:0000313" key="4">
    <source>
        <dbReference type="EMBL" id="PLW35600.1"/>
    </source>
</evidence>
<dbReference type="EMBL" id="PGCJ01000262">
    <property type="protein sequence ID" value="PLW35189.1"/>
    <property type="molecule type" value="Genomic_DNA"/>
</dbReference>
<dbReference type="AlphaFoldDB" id="A0A2N5V1R2"/>
<proteinExistence type="predicted"/>
<evidence type="ECO:0000313" key="6">
    <source>
        <dbReference type="Proteomes" id="UP000235388"/>
    </source>
</evidence>
<evidence type="ECO:0000313" key="5">
    <source>
        <dbReference type="EMBL" id="PLW43941.1"/>
    </source>
</evidence>
<evidence type="ECO:0000256" key="1">
    <source>
        <dbReference type="SAM" id="MobiDB-lite"/>
    </source>
</evidence>
<dbReference type="EMBL" id="PGCI01000062">
    <property type="protein sequence ID" value="PLW43941.1"/>
    <property type="molecule type" value="Genomic_DNA"/>
</dbReference>
<reference evidence="6 7" key="1">
    <citation type="submission" date="2017-11" db="EMBL/GenBank/DDBJ databases">
        <title>De novo assembly and phasing of dikaryotic genomes from two isolates of Puccinia coronata f. sp. avenae, the causal agent of oat crown rust.</title>
        <authorList>
            <person name="Miller M.E."/>
            <person name="Zhang Y."/>
            <person name="Omidvar V."/>
            <person name="Sperschneider J."/>
            <person name="Schwessinger B."/>
            <person name="Raley C."/>
            <person name="Palmer J.M."/>
            <person name="Garnica D."/>
            <person name="Upadhyaya N."/>
            <person name="Rathjen J."/>
            <person name="Taylor J.M."/>
            <person name="Park R.F."/>
            <person name="Dodds P.N."/>
            <person name="Hirsch C.D."/>
            <person name="Kianian S.F."/>
            <person name="Figueroa M."/>
        </authorList>
    </citation>
    <scope>NUCLEOTIDE SEQUENCE [LARGE SCALE GENOMIC DNA]</scope>
    <source>
        <strain evidence="3">12NC29</strain>
        <strain evidence="5">12SD80</strain>
    </source>
</reference>
<feature type="signal peptide" evidence="2">
    <location>
        <begin position="1"/>
        <end position="22"/>
    </location>
</feature>
<evidence type="ECO:0000313" key="3">
    <source>
        <dbReference type="EMBL" id="PLW35189.1"/>
    </source>
</evidence>
<dbReference type="EMBL" id="PGCJ01000254">
    <property type="protein sequence ID" value="PLW35600.1"/>
    <property type="molecule type" value="Genomic_DNA"/>
</dbReference>
<dbReference type="OrthoDB" id="2507807at2759"/>
<feature type="region of interest" description="Disordered" evidence="1">
    <location>
        <begin position="33"/>
        <end position="154"/>
    </location>
</feature>
<accession>A0A2N5V1R2</accession>
<feature type="compositionally biased region" description="Polar residues" evidence="1">
    <location>
        <begin position="33"/>
        <end position="66"/>
    </location>
</feature>
<feature type="chain" id="PRO_5015083948" evidence="2">
    <location>
        <begin position="23"/>
        <end position="177"/>
    </location>
</feature>